<evidence type="ECO:0000313" key="1">
    <source>
        <dbReference type="Proteomes" id="UP000887579"/>
    </source>
</evidence>
<sequence>MLRVLLIFALIGCSTGLYFHIAETERKCFIEEIPDETMVIGNYKVQLYDPNTKGYGDYPNIGMHVEVKDPEEKVILSKLYTNSLMVMLRVLLIFALIGCSTGLYFHIAETERKCFIEEIPDETMVIGNYKVQLYDPNTKGYGDYPNIGMHVEVKDPEE</sequence>
<name>A0AC34G5I1_9BILA</name>
<reference evidence="2" key="1">
    <citation type="submission" date="2022-11" db="UniProtKB">
        <authorList>
            <consortium name="WormBaseParasite"/>
        </authorList>
    </citation>
    <scope>IDENTIFICATION</scope>
</reference>
<accession>A0AC34G5I1</accession>
<proteinExistence type="predicted"/>
<organism evidence="1 2">
    <name type="scientific">Panagrolaimus sp. ES5</name>
    <dbReference type="NCBI Taxonomy" id="591445"/>
    <lineage>
        <taxon>Eukaryota</taxon>
        <taxon>Metazoa</taxon>
        <taxon>Ecdysozoa</taxon>
        <taxon>Nematoda</taxon>
        <taxon>Chromadorea</taxon>
        <taxon>Rhabditida</taxon>
        <taxon>Tylenchina</taxon>
        <taxon>Panagrolaimomorpha</taxon>
        <taxon>Panagrolaimoidea</taxon>
        <taxon>Panagrolaimidae</taxon>
        <taxon>Panagrolaimus</taxon>
    </lineage>
</organism>
<evidence type="ECO:0000313" key="2">
    <source>
        <dbReference type="WBParaSite" id="ES5_v2.g24769.t1"/>
    </source>
</evidence>
<dbReference type="WBParaSite" id="ES5_v2.g24769.t1">
    <property type="protein sequence ID" value="ES5_v2.g24769.t1"/>
    <property type="gene ID" value="ES5_v2.g24769"/>
</dbReference>
<protein>
    <submittedName>
        <fullName evidence="2">GOLD domain-containing protein</fullName>
    </submittedName>
</protein>
<dbReference type="Proteomes" id="UP000887579">
    <property type="component" value="Unplaced"/>
</dbReference>